<reference evidence="1" key="2">
    <citation type="journal article" date="2024" name="Plant">
        <title>Genomic evolution and insights into agronomic trait innovations of Sesamum species.</title>
        <authorList>
            <person name="Miao H."/>
            <person name="Wang L."/>
            <person name="Qu L."/>
            <person name="Liu H."/>
            <person name="Sun Y."/>
            <person name="Le M."/>
            <person name="Wang Q."/>
            <person name="Wei S."/>
            <person name="Zheng Y."/>
            <person name="Lin W."/>
            <person name="Duan Y."/>
            <person name="Cao H."/>
            <person name="Xiong S."/>
            <person name="Wang X."/>
            <person name="Wei L."/>
            <person name="Li C."/>
            <person name="Ma Q."/>
            <person name="Ju M."/>
            <person name="Zhao R."/>
            <person name="Li G."/>
            <person name="Mu C."/>
            <person name="Tian Q."/>
            <person name="Mei H."/>
            <person name="Zhang T."/>
            <person name="Gao T."/>
            <person name="Zhang H."/>
        </authorList>
    </citation>
    <scope>NUCLEOTIDE SEQUENCE</scope>
    <source>
        <strain evidence="1">KEN1</strain>
    </source>
</reference>
<accession>A0AAW2UTV6</accession>
<evidence type="ECO:0000313" key="1">
    <source>
        <dbReference type="EMBL" id="KAL0420328.1"/>
    </source>
</evidence>
<name>A0AAW2UTV6_9LAMI</name>
<dbReference type="AlphaFoldDB" id="A0AAW2UTV6"/>
<sequence length="71" mass="7716">MAERFRARCKVAPRAAGYQGQHLSCEWVSEASTLRSRDPTHGTCYRVLAVHGGALAKMSGRGTTPHCGQIM</sequence>
<protein>
    <submittedName>
        <fullName evidence="1">Uncharacterized protein</fullName>
    </submittedName>
</protein>
<comment type="caution">
    <text evidence="1">The sequence shown here is derived from an EMBL/GenBank/DDBJ whole genome shotgun (WGS) entry which is preliminary data.</text>
</comment>
<organism evidence="1">
    <name type="scientific">Sesamum latifolium</name>
    <dbReference type="NCBI Taxonomy" id="2727402"/>
    <lineage>
        <taxon>Eukaryota</taxon>
        <taxon>Viridiplantae</taxon>
        <taxon>Streptophyta</taxon>
        <taxon>Embryophyta</taxon>
        <taxon>Tracheophyta</taxon>
        <taxon>Spermatophyta</taxon>
        <taxon>Magnoliopsida</taxon>
        <taxon>eudicotyledons</taxon>
        <taxon>Gunneridae</taxon>
        <taxon>Pentapetalae</taxon>
        <taxon>asterids</taxon>
        <taxon>lamiids</taxon>
        <taxon>Lamiales</taxon>
        <taxon>Pedaliaceae</taxon>
        <taxon>Sesamum</taxon>
    </lineage>
</organism>
<gene>
    <name evidence="1" type="ORF">Slati_3055700</name>
</gene>
<proteinExistence type="predicted"/>
<dbReference type="EMBL" id="JACGWN010000011">
    <property type="protein sequence ID" value="KAL0420328.1"/>
    <property type="molecule type" value="Genomic_DNA"/>
</dbReference>
<reference evidence="1" key="1">
    <citation type="submission" date="2020-06" db="EMBL/GenBank/DDBJ databases">
        <authorList>
            <person name="Li T."/>
            <person name="Hu X."/>
            <person name="Zhang T."/>
            <person name="Song X."/>
            <person name="Zhang H."/>
            <person name="Dai N."/>
            <person name="Sheng W."/>
            <person name="Hou X."/>
            <person name="Wei L."/>
        </authorList>
    </citation>
    <scope>NUCLEOTIDE SEQUENCE</scope>
    <source>
        <strain evidence="1">KEN1</strain>
        <tissue evidence="1">Leaf</tissue>
    </source>
</reference>